<comment type="caution">
    <text evidence="4">The sequence shown here is derived from an EMBL/GenBank/DDBJ whole genome shotgun (WGS) entry which is preliminary data.</text>
</comment>
<dbReference type="EMBL" id="WBMR01000004">
    <property type="protein sequence ID" value="KAB2388646.1"/>
    <property type="molecule type" value="Genomic_DNA"/>
</dbReference>
<dbReference type="OrthoDB" id="9803233at2"/>
<evidence type="ECO:0000313" key="4">
    <source>
        <dbReference type="EMBL" id="KAB2388646.1"/>
    </source>
</evidence>
<dbReference type="SUPFAM" id="SSF55729">
    <property type="entry name" value="Acyl-CoA N-acyltransferases (Nat)"/>
    <property type="match status" value="1"/>
</dbReference>
<evidence type="ECO:0000256" key="1">
    <source>
        <dbReference type="ARBA" id="ARBA00022679"/>
    </source>
</evidence>
<dbReference type="InterPro" id="IPR000182">
    <property type="entry name" value="GNAT_dom"/>
</dbReference>
<dbReference type="Proteomes" id="UP000483004">
    <property type="component" value="Unassembled WGS sequence"/>
</dbReference>
<keyword evidence="1 4" id="KW-0808">Transferase</keyword>
<dbReference type="InterPro" id="IPR016181">
    <property type="entry name" value="Acyl_CoA_acyltransferase"/>
</dbReference>
<name>A0A6L3W182_9ACTN</name>
<dbReference type="InterPro" id="IPR050832">
    <property type="entry name" value="Bact_Acetyltransf"/>
</dbReference>
<dbReference type="RefSeq" id="WP_151538240.1">
    <property type="nucleotide sequence ID" value="NZ_WBMR01000004.1"/>
</dbReference>
<dbReference type="Pfam" id="PF00583">
    <property type="entry name" value="Acetyltransf_1"/>
    <property type="match status" value="1"/>
</dbReference>
<sequence>MTLRFELDDLTRSEIHGLLEEHLADMHATSPAESVHALGLRELRAAGVEFWSAWEGPELRGCGALKDLGGGDAELKSMRTARAARGRGVGTVMLRHLLTVAAERGYRRVLLETGSQDFFAPARRLYARHGFVPCEPFADYVQDPNSVFMKLCLDGGALPTVKPFPRGSRAHR</sequence>
<dbReference type="AlphaFoldDB" id="A0A6L3W182"/>
<protein>
    <submittedName>
        <fullName evidence="4">GNAT family N-acetyltransferase</fullName>
    </submittedName>
</protein>
<proteinExistence type="predicted"/>
<organism evidence="4 5">
    <name type="scientific">Actinomadura montaniterrae</name>
    <dbReference type="NCBI Taxonomy" id="1803903"/>
    <lineage>
        <taxon>Bacteria</taxon>
        <taxon>Bacillati</taxon>
        <taxon>Actinomycetota</taxon>
        <taxon>Actinomycetes</taxon>
        <taxon>Streptosporangiales</taxon>
        <taxon>Thermomonosporaceae</taxon>
        <taxon>Actinomadura</taxon>
    </lineage>
</organism>
<keyword evidence="5" id="KW-1185">Reference proteome</keyword>
<dbReference type="GO" id="GO:0016747">
    <property type="term" value="F:acyltransferase activity, transferring groups other than amino-acyl groups"/>
    <property type="evidence" value="ECO:0007669"/>
    <property type="project" value="InterPro"/>
</dbReference>
<accession>A0A6L3W182</accession>
<evidence type="ECO:0000256" key="2">
    <source>
        <dbReference type="ARBA" id="ARBA00023315"/>
    </source>
</evidence>
<dbReference type="CDD" id="cd04301">
    <property type="entry name" value="NAT_SF"/>
    <property type="match status" value="1"/>
</dbReference>
<feature type="domain" description="N-acetyltransferase" evidence="3">
    <location>
        <begin position="5"/>
        <end position="154"/>
    </location>
</feature>
<gene>
    <name evidence="4" type="ORF">F9B16_02930</name>
</gene>
<dbReference type="PROSITE" id="PS51186">
    <property type="entry name" value="GNAT"/>
    <property type="match status" value="1"/>
</dbReference>
<dbReference type="PANTHER" id="PTHR43877:SF5">
    <property type="entry name" value="BLL8307 PROTEIN"/>
    <property type="match status" value="1"/>
</dbReference>
<dbReference type="Gene3D" id="3.40.630.30">
    <property type="match status" value="1"/>
</dbReference>
<dbReference type="PANTHER" id="PTHR43877">
    <property type="entry name" value="AMINOALKYLPHOSPHONATE N-ACETYLTRANSFERASE-RELATED-RELATED"/>
    <property type="match status" value="1"/>
</dbReference>
<evidence type="ECO:0000259" key="3">
    <source>
        <dbReference type="PROSITE" id="PS51186"/>
    </source>
</evidence>
<evidence type="ECO:0000313" key="5">
    <source>
        <dbReference type="Proteomes" id="UP000483004"/>
    </source>
</evidence>
<reference evidence="4 5" key="1">
    <citation type="submission" date="2019-09" db="EMBL/GenBank/DDBJ databases">
        <title>Actinomadura physcomitrii sp. nov., a novel actinomycete isolated from moss [Physcomitrium sphaericum (Ludw) Fuernr].</title>
        <authorList>
            <person name="Liu C."/>
            <person name="Zhuang X."/>
        </authorList>
    </citation>
    <scope>NUCLEOTIDE SEQUENCE [LARGE SCALE GENOMIC DNA]</scope>
    <source>
        <strain evidence="4 5">CYP1-1B</strain>
    </source>
</reference>
<keyword evidence="2" id="KW-0012">Acyltransferase</keyword>